<evidence type="ECO:0000313" key="2">
    <source>
        <dbReference type="EMBL" id="WKW12285.1"/>
    </source>
</evidence>
<feature type="transmembrane region" description="Helical" evidence="1">
    <location>
        <begin position="28"/>
        <end position="46"/>
    </location>
</feature>
<proteinExistence type="predicted"/>
<dbReference type="KEGG" id="pspc:Strain318_001569"/>
<organism evidence="3 4">
    <name type="scientific">Pseudogemmatithrix spongiicola</name>
    <dbReference type="NCBI Taxonomy" id="3062599"/>
    <lineage>
        <taxon>Bacteria</taxon>
        <taxon>Pseudomonadati</taxon>
        <taxon>Gemmatimonadota</taxon>
        <taxon>Gemmatimonadia</taxon>
        <taxon>Gemmatimonadales</taxon>
        <taxon>Gemmatimonadaceae</taxon>
        <taxon>Pseudogemmatithrix</taxon>
    </lineage>
</organism>
<evidence type="ECO:0000313" key="4">
    <source>
        <dbReference type="Proteomes" id="UP001229955"/>
    </source>
</evidence>
<dbReference type="EMBL" id="CP130613">
    <property type="protein sequence ID" value="WKW15193.1"/>
    <property type="molecule type" value="Genomic_DNA"/>
</dbReference>
<protein>
    <submittedName>
        <fullName evidence="3">Uncharacterized protein</fullName>
    </submittedName>
</protein>
<keyword evidence="4" id="KW-1185">Reference proteome</keyword>
<keyword evidence="1" id="KW-1133">Transmembrane helix</keyword>
<keyword evidence="1" id="KW-0472">Membrane</keyword>
<sequence length="63" mass="6904">MPVHTAKVVLALAGVVVFLSGTRFGLPWLRWAGIALVAIAWLLRFYRPSGPRRSVTTPSEVSQ</sequence>
<gene>
    <name evidence="2" type="ORF">Strain138_001569</name>
    <name evidence="3" type="ORF">Strain318_001569</name>
</gene>
<dbReference type="RefSeq" id="WP_367885162.1">
    <property type="nucleotide sequence ID" value="NZ_CP130612.1"/>
</dbReference>
<reference evidence="3" key="1">
    <citation type="submission" date="2023-07" db="EMBL/GenBank/DDBJ databases">
        <authorList>
            <person name="Haufschild T."/>
            <person name="Kallscheuer N."/>
            <person name="Hammer J."/>
            <person name="Kohn T."/>
            <person name="Kabuu M."/>
            <person name="Jogler M."/>
            <person name="Wohfarth N."/>
            <person name="Heuer A."/>
            <person name="Rohde M."/>
            <person name="van Teeseling M.C.F."/>
            <person name="Jogler C."/>
        </authorList>
    </citation>
    <scope>NUCLEOTIDE SEQUENCE</scope>
    <source>
        <strain evidence="2">Strain 138</strain>
        <strain evidence="3">Strain 318</strain>
    </source>
</reference>
<name>A0AA49Q716_9BACT</name>
<dbReference type="AlphaFoldDB" id="A0AA49Q716"/>
<dbReference type="Proteomes" id="UP001229955">
    <property type="component" value="Chromosome"/>
</dbReference>
<accession>A0AA49Q716</accession>
<evidence type="ECO:0000256" key="1">
    <source>
        <dbReference type="SAM" id="Phobius"/>
    </source>
</evidence>
<keyword evidence="1" id="KW-0812">Transmembrane</keyword>
<evidence type="ECO:0000313" key="3">
    <source>
        <dbReference type="EMBL" id="WKW15193.1"/>
    </source>
</evidence>
<accession>A0AA49Q5J9</accession>
<dbReference type="EMBL" id="CP130612">
    <property type="protein sequence ID" value="WKW12285.1"/>
    <property type="molecule type" value="Genomic_DNA"/>
</dbReference>